<dbReference type="OrthoDB" id="463216at2"/>
<keyword evidence="3" id="KW-0808">Transferase</keyword>
<keyword evidence="6 7" id="KW-0961">Cell wall biogenesis/degradation</keyword>
<evidence type="ECO:0000256" key="3">
    <source>
        <dbReference type="ARBA" id="ARBA00022679"/>
    </source>
</evidence>
<dbReference type="AlphaFoldDB" id="A0A1W6ZMV6"/>
<dbReference type="Proteomes" id="UP000194137">
    <property type="component" value="Chromosome"/>
</dbReference>
<dbReference type="InterPro" id="IPR050979">
    <property type="entry name" value="LD-transpeptidase"/>
</dbReference>
<dbReference type="GO" id="GO:0016740">
    <property type="term" value="F:transferase activity"/>
    <property type="evidence" value="ECO:0007669"/>
    <property type="project" value="UniProtKB-KW"/>
</dbReference>
<gene>
    <name evidence="9" type="ORF">CAK95_06360</name>
</gene>
<dbReference type="GO" id="GO:0071555">
    <property type="term" value="P:cell wall organization"/>
    <property type="evidence" value="ECO:0007669"/>
    <property type="project" value="UniProtKB-UniRule"/>
</dbReference>
<dbReference type="KEGG" id="psin:CAK95_06360"/>
<keyword evidence="5 7" id="KW-0573">Peptidoglycan synthesis</keyword>
<dbReference type="PANTHER" id="PTHR30582">
    <property type="entry name" value="L,D-TRANSPEPTIDASE"/>
    <property type="match status" value="1"/>
</dbReference>
<dbReference type="EMBL" id="CP021112">
    <property type="protein sequence ID" value="ARP98738.1"/>
    <property type="molecule type" value="Genomic_DNA"/>
</dbReference>
<dbReference type="Gene3D" id="2.40.440.10">
    <property type="entry name" value="L,D-transpeptidase catalytic domain-like"/>
    <property type="match status" value="1"/>
</dbReference>
<accession>A0A1W6ZMV6</accession>
<dbReference type="GO" id="GO:0005576">
    <property type="term" value="C:extracellular region"/>
    <property type="evidence" value="ECO:0007669"/>
    <property type="project" value="TreeGrafter"/>
</dbReference>
<evidence type="ECO:0000256" key="7">
    <source>
        <dbReference type="PROSITE-ProRule" id="PRU01373"/>
    </source>
</evidence>
<dbReference type="STRING" id="1235591.CAK95_06360"/>
<evidence type="ECO:0000256" key="2">
    <source>
        <dbReference type="ARBA" id="ARBA00005992"/>
    </source>
</evidence>
<keyword evidence="4 7" id="KW-0133">Cell shape</keyword>
<evidence type="ECO:0000259" key="8">
    <source>
        <dbReference type="PROSITE" id="PS52029"/>
    </source>
</evidence>
<sequence>MQSKSVFSRLQKAAHFSSINALALVCLTGSTVLLPEPAEAQSGFFYYRQPEPYGYGYPPEMGRRADPYARPVIRQRVRPAPAKKTAVPGPGKQKEIPTPPGPHLLVVSIKSQRAALYANGKLVMESPVSSGTPTHPTPTGIFSVIQKNRHHRSNIYSDAPMPYMQRLTWSGIALHQGVLPGRPASHGCIRLPEQFASFLWRTTKLGARVVVSREDTAPYDIAHAKLFQPKPAPTTVETEPPLRRTLDTTMPVLVRTAGMGLIETGASARHTHDETAAPTAEPTKESLTASLSSEKADIPDAILDSFAQSLQAKQKKASPSGPISVFISRKQKQLYVRQGFIPLFTAPVTIRDEQAIVGTHVLTAYNRGDDSKELRWMAVTLPAELPRGERSKNSLQIDSSVRIEAPAKHARSQAKEPDQLAGQSIVNVLDRIDIPQDVIDRVSEYITAGASLIISDHGLGKETGLYTDFIVETH</sequence>
<dbReference type="InterPro" id="IPR016915">
    <property type="entry name" value="UCP029342"/>
</dbReference>
<comment type="pathway">
    <text evidence="1 7">Cell wall biogenesis; peptidoglycan biosynthesis.</text>
</comment>
<dbReference type="GO" id="GO:0071972">
    <property type="term" value="F:peptidoglycan L,D-transpeptidase activity"/>
    <property type="evidence" value="ECO:0007669"/>
    <property type="project" value="TreeGrafter"/>
</dbReference>
<dbReference type="InterPro" id="IPR005490">
    <property type="entry name" value="LD_TPept_cat_dom"/>
</dbReference>
<comment type="similarity">
    <text evidence="2">Belongs to the YkuD family.</text>
</comment>
<organism evidence="9 10">
    <name type="scientific">Pseudorhodoplanes sinuspersici</name>
    <dbReference type="NCBI Taxonomy" id="1235591"/>
    <lineage>
        <taxon>Bacteria</taxon>
        <taxon>Pseudomonadati</taxon>
        <taxon>Pseudomonadota</taxon>
        <taxon>Alphaproteobacteria</taxon>
        <taxon>Hyphomicrobiales</taxon>
        <taxon>Pseudorhodoplanes</taxon>
    </lineage>
</organism>
<dbReference type="Pfam" id="PF03734">
    <property type="entry name" value="YkuD"/>
    <property type="match status" value="1"/>
</dbReference>
<evidence type="ECO:0000256" key="6">
    <source>
        <dbReference type="ARBA" id="ARBA00023316"/>
    </source>
</evidence>
<dbReference type="InterPro" id="IPR038063">
    <property type="entry name" value="Transpep_catalytic_dom"/>
</dbReference>
<evidence type="ECO:0000313" key="10">
    <source>
        <dbReference type="Proteomes" id="UP000194137"/>
    </source>
</evidence>
<proteinExistence type="inferred from homology"/>
<dbReference type="UniPathway" id="UPA00219"/>
<dbReference type="PANTHER" id="PTHR30582:SF2">
    <property type="entry name" value="L,D-TRANSPEPTIDASE YCIB-RELATED"/>
    <property type="match status" value="1"/>
</dbReference>
<name>A0A1W6ZMV6_9HYPH</name>
<dbReference type="PROSITE" id="PS52029">
    <property type="entry name" value="LD_TPASE"/>
    <property type="match status" value="1"/>
</dbReference>
<evidence type="ECO:0000313" key="9">
    <source>
        <dbReference type="EMBL" id="ARP98738.1"/>
    </source>
</evidence>
<dbReference type="PIRSF" id="PIRSF029342">
    <property type="entry name" value="UCP029342_ErfK/YbiS/YcfS/YnhG"/>
    <property type="match status" value="1"/>
</dbReference>
<evidence type="ECO:0000256" key="1">
    <source>
        <dbReference type="ARBA" id="ARBA00004752"/>
    </source>
</evidence>
<dbReference type="GO" id="GO:0018104">
    <property type="term" value="P:peptidoglycan-protein cross-linking"/>
    <property type="evidence" value="ECO:0007669"/>
    <property type="project" value="TreeGrafter"/>
</dbReference>
<dbReference type="RefSeq" id="WP_086087162.1">
    <property type="nucleotide sequence ID" value="NZ_CP021112.1"/>
</dbReference>
<feature type="active site" description="Proton donor/acceptor" evidence="7">
    <location>
        <position position="175"/>
    </location>
</feature>
<dbReference type="NCBIfam" id="NF004785">
    <property type="entry name" value="PRK06132.1-2"/>
    <property type="match status" value="1"/>
</dbReference>
<reference evidence="9 10" key="1">
    <citation type="submission" date="2017-05" db="EMBL/GenBank/DDBJ databases">
        <title>Full genome sequence of Pseudorhodoplanes sinuspersici.</title>
        <authorList>
            <person name="Dastgheib S.M.M."/>
            <person name="Shavandi M."/>
            <person name="Tirandaz H."/>
        </authorList>
    </citation>
    <scope>NUCLEOTIDE SEQUENCE [LARGE SCALE GENOMIC DNA]</scope>
    <source>
        <strain evidence="9 10">RIPI110</strain>
    </source>
</reference>
<evidence type="ECO:0000256" key="5">
    <source>
        <dbReference type="ARBA" id="ARBA00022984"/>
    </source>
</evidence>
<dbReference type="SUPFAM" id="SSF141523">
    <property type="entry name" value="L,D-transpeptidase catalytic domain-like"/>
    <property type="match status" value="1"/>
</dbReference>
<dbReference type="GO" id="GO:0008360">
    <property type="term" value="P:regulation of cell shape"/>
    <property type="evidence" value="ECO:0007669"/>
    <property type="project" value="UniProtKB-UniRule"/>
</dbReference>
<dbReference type="CDD" id="cd16913">
    <property type="entry name" value="YkuD_like"/>
    <property type="match status" value="1"/>
</dbReference>
<protein>
    <recommendedName>
        <fullName evidence="8">L,D-TPase catalytic domain-containing protein</fullName>
    </recommendedName>
</protein>
<feature type="domain" description="L,D-TPase catalytic" evidence="8">
    <location>
        <begin position="103"/>
        <end position="212"/>
    </location>
</feature>
<feature type="active site" description="Nucleophile" evidence="7">
    <location>
        <position position="188"/>
    </location>
</feature>
<keyword evidence="10" id="KW-1185">Reference proteome</keyword>
<evidence type="ECO:0000256" key="4">
    <source>
        <dbReference type="ARBA" id="ARBA00022960"/>
    </source>
</evidence>